<evidence type="ECO:0000256" key="1">
    <source>
        <dbReference type="ARBA" id="ARBA00022676"/>
    </source>
</evidence>
<accession>A0A7C1I3R1</accession>
<dbReference type="InterPro" id="IPR029057">
    <property type="entry name" value="PRTase-like"/>
</dbReference>
<keyword evidence="2 4" id="KW-0808">Transferase</keyword>
<evidence type="ECO:0000259" key="3">
    <source>
        <dbReference type="Pfam" id="PF00156"/>
    </source>
</evidence>
<organism evidence="4">
    <name type="scientific">Fervidicoccus fontis</name>
    <dbReference type="NCBI Taxonomy" id="683846"/>
    <lineage>
        <taxon>Archaea</taxon>
        <taxon>Thermoproteota</taxon>
        <taxon>Thermoprotei</taxon>
        <taxon>Fervidicoccales</taxon>
        <taxon>Fervidicoccaceae</taxon>
        <taxon>Fervidicoccus</taxon>
    </lineage>
</organism>
<dbReference type="AlphaFoldDB" id="A0A7C1I3R1"/>
<evidence type="ECO:0000256" key="2">
    <source>
        <dbReference type="ARBA" id="ARBA00022679"/>
    </source>
</evidence>
<name>A0A7C1I3R1_9CREN</name>
<dbReference type="GO" id="GO:0016757">
    <property type="term" value="F:glycosyltransferase activity"/>
    <property type="evidence" value="ECO:0007669"/>
    <property type="project" value="UniProtKB-KW"/>
</dbReference>
<evidence type="ECO:0000313" key="4">
    <source>
        <dbReference type="EMBL" id="HDS10405.1"/>
    </source>
</evidence>
<dbReference type="EMBL" id="DSDY01000064">
    <property type="protein sequence ID" value="HDS10405.1"/>
    <property type="molecule type" value="Genomic_DNA"/>
</dbReference>
<comment type="caution">
    <text evidence="4">The sequence shown here is derived from an EMBL/GenBank/DDBJ whole genome shotgun (WGS) entry which is preliminary data.</text>
</comment>
<sequence length="225" mass="26117">MPKIPVKLVTWNDVVDWSKKLARKIVDSGYQPDVIIGIARGGVTPARLLCDYLGVMDLLTIKVEHWVETAGHLEDAIVKYPFTANLEKKKVLLVDDICDTGRSIIVSKEYIERNNKPEQLKVATMQYIKPVAKFVPDYYVDEVVDWVWYLYPWNQMEDTINLIKKILQEKPLVPRTIDDLKTLFRESYGIEPPIDVEEAVKEGVRRGIFIYLDGKVRLTERYFMP</sequence>
<dbReference type="CDD" id="cd06223">
    <property type="entry name" value="PRTases_typeI"/>
    <property type="match status" value="1"/>
</dbReference>
<feature type="domain" description="Phosphoribosyltransferase" evidence="3">
    <location>
        <begin position="16"/>
        <end position="148"/>
    </location>
</feature>
<gene>
    <name evidence="4" type="ORF">ENO04_02100</name>
</gene>
<keyword evidence="1 4" id="KW-0328">Glycosyltransferase</keyword>
<proteinExistence type="predicted"/>
<reference evidence="4" key="1">
    <citation type="journal article" date="2020" name="mSystems">
        <title>Genome- and Community-Level Interaction Insights into Carbon Utilization and Element Cycling Functions of Hydrothermarchaeota in Hydrothermal Sediment.</title>
        <authorList>
            <person name="Zhou Z."/>
            <person name="Liu Y."/>
            <person name="Xu W."/>
            <person name="Pan J."/>
            <person name="Luo Z.H."/>
            <person name="Li M."/>
        </authorList>
    </citation>
    <scope>NUCLEOTIDE SEQUENCE [LARGE SCALE GENOMIC DNA]</scope>
    <source>
        <strain evidence="4">SpSt-123</strain>
    </source>
</reference>
<protein>
    <submittedName>
        <fullName evidence="4">Phosphoribosyltransferase</fullName>
    </submittedName>
</protein>
<dbReference type="Gene3D" id="3.40.50.2020">
    <property type="match status" value="1"/>
</dbReference>
<dbReference type="SUPFAM" id="SSF53271">
    <property type="entry name" value="PRTase-like"/>
    <property type="match status" value="1"/>
</dbReference>
<dbReference type="Pfam" id="PF00156">
    <property type="entry name" value="Pribosyltran"/>
    <property type="match status" value="1"/>
</dbReference>
<dbReference type="PANTHER" id="PTHR43363">
    <property type="entry name" value="HYPOXANTHINE PHOSPHORIBOSYLTRANSFERASE"/>
    <property type="match status" value="1"/>
</dbReference>
<dbReference type="PANTHER" id="PTHR43363:SF2">
    <property type="entry name" value="PHOSPHORIBOSYLTRANSFERASE"/>
    <property type="match status" value="1"/>
</dbReference>
<dbReference type="InterPro" id="IPR000836">
    <property type="entry name" value="PRTase_dom"/>
</dbReference>